<proteinExistence type="inferred from homology"/>
<dbReference type="RefSeq" id="WP_378282787.1">
    <property type="nucleotide sequence ID" value="NZ_JBHSON010000020.1"/>
</dbReference>
<dbReference type="EMBL" id="JBHSON010000020">
    <property type="protein sequence ID" value="MFC5747167.1"/>
    <property type="molecule type" value="Genomic_DNA"/>
</dbReference>
<accession>A0ABW0ZXL8</accession>
<dbReference type="PROSITE" id="PS50928">
    <property type="entry name" value="ABC_TM1"/>
    <property type="match status" value="1"/>
</dbReference>
<dbReference type="PANTHER" id="PTHR43386:SF25">
    <property type="entry name" value="PEPTIDE ABC TRANSPORTER PERMEASE PROTEIN"/>
    <property type="match status" value="1"/>
</dbReference>
<keyword evidence="10" id="KW-1185">Reference proteome</keyword>
<feature type="domain" description="ABC transmembrane type-1" evidence="8">
    <location>
        <begin position="63"/>
        <end position="252"/>
    </location>
</feature>
<comment type="similarity">
    <text evidence="7">Belongs to the binding-protein-dependent transport system permease family.</text>
</comment>
<keyword evidence="4 7" id="KW-0812">Transmembrane</keyword>
<evidence type="ECO:0000259" key="8">
    <source>
        <dbReference type="PROSITE" id="PS50928"/>
    </source>
</evidence>
<dbReference type="InterPro" id="IPR050366">
    <property type="entry name" value="BP-dependent_transpt_permease"/>
</dbReference>
<comment type="subcellular location">
    <subcellularLocation>
        <location evidence="1 7">Cell membrane</location>
        <topology evidence="1 7">Multi-pass membrane protein</topology>
    </subcellularLocation>
</comment>
<feature type="transmembrane region" description="Helical" evidence="7">
    <location>
        <begin position="103"/>
        <end position="121"/>
    </location>
</feature>
<keyword evidence="6 7" id="KW-0472">Membrane</keyword>
<feature type="transmembrane region" description="Helical" evidence="7">
    <location>
        <begin position="234"/>
        <end position="256"/>
    </location>
</feature>
<evidence type="ECO:0000256" key="3">
    <source>
        <dbReference type="ARBA" id="ARBA00022475"/>
    </source>
</evidence>
<evidence type="ECO:0000256" key="2">
    <source>
        <dbReference type="ARBA" id="ARBA00022448"/>
    </source>
</evidence>
<dbReference type="CDD" id="cd06261">
    <property type="entry name" value="TM_PBP2"/>
    <property type="match status" value="1"/>
</dbReference>
<evidence type="ECO:0000256" key="6">
    <source>
        <dbReference type="ARBA" id="ARBA00023136"/>
    </source>
</evidence>
<comment type="caution">
    <text evidence="9">The sequence shown here is derived from an EMBL/GenBank/DDBJ whole genome shotgun (WGS) entry which is preliminary data.</text>
</comment>
<dbReference type="Gene3D" id="1.10.3720.10">
    <property type="entry name" value="MetI-like"/>
    <property type="match status" value="1"/>
</dbReference>
<organism evidence="9 10">
    <name type="scientific">Actinomadura rugatobispora</name>
    <dbReference type="NCBI Taxonomy" id="1994"/>
    <lineage>
        <taxon>Bacteria</taxon>
        <taxon>Bacillati</taxon>
        <taxon>Actinomycetota</taxon>
        <taxon>Actinomycetes</taxon>
        <taxon>Streptosporangiales</taxon>
        <taxon>Thermomonosporaceae</taxon>
        <taxon>Actinomadura</taxon>
    </lineage>
</organism>
<evidence type="ECO:0000256" key="5">
    <source>
        <dbReference type="ARBA" id="ARBA00022989"/>
    </source>
</evidence>
<dbReference type="Proteomes" id="UP001596074">
    <property type="component" value="Unassembled WGS sequence"/>
</dbReference>
<dbReference type="PANTHER" id="PTHR43386">
    <property type="entry name" value="OLIGOPEPTIDE TRANSPORT SYSTEM PERMEASE PROTEIN APPC"/>
    <property type="match status" value="1"/>
</dbReference>
<evidence type="ECO:0000313" key="9">
    <source>
        <dbReference type="EMBL" id="MFC5747167.1"/>
    </source>
</evidence>
<evidence type="ECO:0000256" key="1">
    <source>
        <dbReference type="ARBA" id="ARBA00004651"/>
    </source>
</evidence>
<feature type="transmembrane region" description="Helical" evidence="7">
    <location>
        <begin position="67"/>
        <end position="91"/>
    </location>
</feature>
<evidence type="ECO:0000256" key="4">
    <source>
        <dbReference type="ARBA" id="ARBA00022692"/>
    </source>
</evidence>
<keyword evidence="5 7" id="KW-1133">Transmembrane helix</keyword>
<dbReference type="SUPFAM" id="SSF161098">
    <property type="entry name" value="MetI-like"/>
    <property type="match status" value="1"/>
</dbReference>
<evidence type="ECO:0000256" key="7">
    <source>
        <dbReference type="RuleBase" id="RU363032"/>
    </source>
</evidence>
<feature type="transmembrane region" description="Helical" evidence="7">
    <location>
        <begin position="184"/>
        <end position="207"/>
    </location>
</feature>
<gene>
    <name evidence="9" type="ORF">ACFPZN_16180</name>
</gene>
<dbReference type="InterPro" id="IPR035906">
    <property type="entry name" value="MetI-like_sf"/>
</dbReference>
<sequence>MRLAGFLLVGLVVAAGLASLVWAPHDPARVDPAHALLPPLRDGHLLGTDGLGRDVFSQVLVGARATLAVGVVAVLIAFAVGVPFGIAAGMAGGWPSEVVMRGADLMLAFPALLLALILGAAFGASAVTGMVAVGISSVPIFARVARAATLRVMAQDYVTAARACGRRAPGVAVRHVLPNVAPVLLVQATVAFAMAVLAEAALSYLGLGVQPPTPSWGRMLHEDQAYLFTHPELVFWPALAIALTVLGFNLAGDALGDRLDPARRRRP</sequence>
<dbReference type="Pfam" id="PF00528">
    <property type="entry name" value="BPD_transp_1"/>
    <property type="match status" value="1"/>
</dbReference>
<evidence type="ECO:0000313" key="10">
    <source>
        <dbReference type="Proteomes" id="UP001596074"/>
    </source>
</evidence>
<reference evidence="10" key="1">
    <citation type="journal article" date="2019" name="Int. J. Syst. Evol. Microbiol.">
        <title>The Global Catalogue of Microorganisms (GCM) 10K type strain sequencing project: providing services to taxonomists for standard genome sequencing and annotation.</title>
        <authorList>
            <consortium name="The Broad Institute Genomics Platform"/>
            <consortium name="The Broad Institute Genome Sequencing Center for Infectious Disease"/>
            <person name="Wu L."/>
            <person name="Ma J."/>
        </authorList>
    </citation>
    <scope>NUCLEOTIDE SEQUENCE [LARGE SCALE GENOMIC DNA]</scope>
    <source>
        <strain evidence="10">KCTC 42087</strain>
    </source>
</reference>
<dbReference type="InterPro" id="IPR000515">
    <property type="entry name" value="MetI-like"/>
</dbReference>
<keyword evidence="2 7" id="KW-0813">Transport</keyword>
<name>A0ABW0ZXL8_9ACTN</name>
<keyword evidence="3" id="KW-1003">Cell membrane</keyword>
<protein>
    <submittedName>
        <fullName evidence="9">ABC transporter permease</fullName>
    </submittedName>
</protein>